<evidence type="ECO:0000256" key="1">
    <source>
        <dbReference type="SAM" id="MobiDB-lite"/>
    </source>
</evidence>
<evidence type="ECO:0000313" key="4">
    <source>
        <dbReference type="Proteomes" id="UP000429607"/>
    </source>
</evidence>
<reference evidence="2 4" key="1">
    <citation type="submission" date="2018-09" db="EMBL/GenBank/DDBJ databases">
        <title>Genomic investigation of the strawberry pathogen Phytophthora fragariae indicates pathogenicity is determined by transcriptional variation in three key races.</title>
        <authorList>
            <person name="Adams T.M."/>
            <person name="Armitage A.D."/>
            <person name="Sobczyk M.K."/>
            <person name="Bates H.J."/>
            <person name="Dunwell J.M."/>
            <person name="Nellist C.F."/>
            <person name="Harrison R.J."/>
        </authorList>
    </citation>
    <scope>NUCLEOTIDE SEQUENCE [LARGE SCALE GENOMIC DNA]</scope>
    <source>
        <strain evidence="2 4">SCRP249</strain>
        <strain evidence="3 5">SCRP333</strain>
    </source>
</reference>
<name>A0A6A3M6E5_9STRA</name>
<sequence length="108" mass="12771">MTGSQRERTRRYDPERRRVRRALLSESERNSVRDQNRIQKWIQEQPDLSRNDGKCRKLTVSDKNNAESMRLQKSGLSDKSASAFNRKNDAVTEPKKKLQPREYPVVRI</sequence>
<protein>
    <submittedName>
        <fullName evidence="2">Uncharacterized protein</fullName>
    </submittedName>
</protein>
<evidence type="ECO:0000313" key="3">
    <source>
        <dbReference type="EMBL" id="KAE9336743.1"/>
    </source>
</evidence>
<comment type="caution">
    <text evidence="2">The sequence shown here is derived from an EMBL/GenBank/DDBJ whole genome shotgun (WGS) entry which is preliminary data.</text>
</comment>
<accession>A0A6A3M6E5</accession>
<dbReference type="EMBL" id="QXFT01000742">
    <property type="protein sequence ID" value="KAE9336743.1"/>
    <property type="molecule type" value="Genomic_DNA"/>
</dbReference>
<feature type="compositionally biased region" description="Polar residues" evidence="1">
    <location>
        <begin position="74"/>
        <end position="85"/>
    </location>
</feature>
<organism evidence="2 4">
    <name type="scientific">Phytophthora rubi</name>
    <dbReference type="NCBI Taxonomy" id="129364"/>
    <lineage>
        <taxon>Eukaryota</taxon>
        <taxon>Sar</taxon>
        <taxon>Stramenopiles</taxon>
        <taxon>Oomycota</taxon>
        <taxon>Peronosporomycetes</taxon>
        <taxon>Peronosporales</taxon>
        <taxon>Peronosporaceae</taxon>
        <taxon>Phytophthora</taxon>
    </lineage>
</organism>
<dbReference type="EMBL" id="QXFV01000756">
    <property type="protein sequence ID" value="KAE9027539.1"/>
    <property type="molecule type" value="Genomic_DNA"/>
</dbReference>
<dbReference type="AlphaFoldDB" id="A0A6A3M6E5"/>
<feature type="compositionally biased region" description="Basic and acidic residues" evidence="1">
    <location>
        <begin position="86"/>
        <end position="100"/>
    </location>
</feature>
<evidence type="ECO:0000313" key="2">
    <source>
        <dbReference type="EMBL" id="KAE9027539.1"/>
    </source>
</evidence>
<proteinExistence type="predicted"/>
<gene>
    <name evidence="2" type="ORF">PR001_g11947</name>
    <name evidence="3" type="ORF">PR003_g12352</name>
</gene>
<evidence type="ECO:0000313" key="5">
    <source>
        <dbReference type="Proteomes" id="UP000434957"/>
    </source>
</evidence>
<keyword evidence="5" id="KW-1185">Reference proteome</keyword>
<dbReference type="Proteomes" id="UP000434957">
    <property type="component" value="Unassembled WGS sequence"/>
</dbReference>
<dbReference type="Proteomes" id="UP000429607">
    <property type="component" value="Unassembled WGS sequence"/>
</dbReference>
<feature type="region of interest" description="Disordered" evidence="1">
    <location>
        <begin position="49"/>
        <end position="108"/>
    </location>
</feature>